<proteinExistence type="predicted"/>
<keyword evidence="1" id="KW-0175">Coiled coil</keyword>
<feature type="coiled-coil region" evidence="1">
    <location>
        <begin position="115"/>
        <end position="165"/>
    </location>
</feature>
<organism evidence="2">
    <name type="scientific">viral metagenome</name>
    <dbReference type="NCBI Taxonomy" id="1070528"/>
    <lineage>
        <taxon>unclassified sequences</taxon>
        <taxon>metagenomes</taxon>
        <taxon>organismal metagenomes</taxon>
    </lineage>
</organism>
<dbReference type="AlphaFoldDB" id="A0A6C0DQC0"/>
<reference evidence="2" key="1">
    <citation type="journal article" date="2020" name="Nature">
        <title>Giant virus diversity and host interactions through global metagenomics.</title>
        <authorList>
            <person name="Schulz F."/>
            <person name="Roux S."/>
            <person name="Paez-Espino D."/>
            <person name="Jungbluth S."/>
            <person name="Walsh D.A."/>
            <person name="Denef V.J."/>
            <person name="McMahon K.D."/>
            <person name="Konstantinidis K.T."/>
            <person name="Eloe-Fadrosh E.A."/>
            <person name="Kyrpides N.C."/>
            <person name="Woyke T."/>
        </authorList>
    </citation>
    <scope>NUCLEOTIDE SEQUENCE</scope>
    <source>
        <strain evidence="2">GVMAG-M-3300023174-49</strain>
    </source>
</reference>
<dbReference type="EMBL" id="MN739659">
    <property type="protein sequence ID" value="QHT18753.1"/>
    <property type="molecule type" value="Genomic_DNA"/>
</dbReference>
<evidence type="ECO:0000256" key="1">
    <source>
        <dbReference type="SAM" id="Coils"/>
    </source>
</evidence>
<evidence type="ECO:0008006" key="3">
    <source>
        <dbReference type="Google" id="ProtNLM"/>
    </source>
</evidence>
<name>A0A6C0DQC0_9ZZZZ</name>
<protein>
    <recommendedName>
        <fullName evidence="3">C2H2-type domain-containing protein</fullName>
    </recommendedName>
</protein>
<evidence type="ECO:0000313" key="2">
    <source>
        <dbReference type="EMBL" id="QHT18753.1"/>
    </source>
</evidence>
<accession>A0A6C0DQC0</accession>
<sequence length="344" mass="40350">MDSKSCPKVAPKYYCETCHYTTSKSSSYNKHLLTAKHLRIQMDSKMDSEKGTVTFQCNCGNIYKYRQGLVKHKKKCSQQLLENTLTEIDITNPTIVMNIIKENQEFKTLLIESQKIQLENQKIHMENQKIHMENQKIHMENQKIQAEQQKENKELINKVIELSREPRIVNNGNITQNNQKHFNLQFFLNETCKDAINMNEFLKSIELHLDDLEETARLGYVDGVSRIFIRALKDMEVNKRPIHCTDIKRETVYVKTNDNWEKDNPEKKNLKKAVDYIANKNMYQIDDWKEQNPNWKDCDSEEGNVLNKMYMATTGGGSDEEDTKYVNKIIKNVLQEVVLDKDSQ</sequence>